<accession>A0AAW9NPH0</accession>
<dbReference type="AlphaFoldDB" id="A0AAW9NPH0"/>
<evidence type="ECO:0000313" key="2">
    <source>
        <dbReference type="EMBL" id="MEC1178227.1"/>
    </source>
</evidence>
<keyword evidence="1" id="KW-0812">Transmembrane</keyword>
<keyword evidence="3" id="KW-1185">Reference proteome</keyword>
<organism evidence="2 3">
    <name type="scientific">Metasolibacillus meyeri</name>
    <dbReference type="NCBI Taxonomy" id="1071052"/>
    <lineage>
        <taxon>Bacteria</taxon>
        <taxon>Bacillati</taxon>
        <taxon>Bacillota</taxon>
        <taxon>Bacilli</taxon>
        <taxon>Bacillales</taxon>
        <taxon>Caryophanaceae</taxon>
        <taxon>Metasolibacillus</taxon>
    </lineage>
</organism>
<keyword evidence="1" id="KW-1133">Transmembrane helix</keyword>
<protein>
    <recommendedName>
        <fullName evidence="4">DUF2892 domain-containing protein</fullName>
    </recommendedName>
</protein>
<reference evidence="2 3" key="1">
    <citation type="submission" date="2023-03" db="EMBL/GenBank/DDBJ databases">
        <title>Bacillus Genome Sequencing.</title>
        <authorList>
            <person name="Dunlap C."/>
        </authorList>
    </citation>
    <scope>NUCLEOTIDE SEQUENCE [LARGE SCALE GENOMIC DNA]</scope>
    <source>
        <strain evidence="2 3">B-59205</strain>
    </source>
</reference>
<comment type="caution">
    <text evidence="2">The sequence shown here is derived from an EMBL/GenBank/DDBJ whole genome shotgun (WGS) entry which is preliminary data.</text>
</comment>
<gene>
    <name evidence="2" type="ORF">P9B03_07000</name>
</gene>
<evidence type="ECO:0000256" key="1">
    <source>
        <dbReference type="SAM" id="Phobius"/>
    </source>
</evidence>
<name>A0AAW9NPH0_9BACL</name>
<keyword evidence="1" id="KW-0472">Membrane</keyword>
<feature type="transmembrane region" description="Helical" evidence="1">
    <location>
        <begin position="28"/>
        <end position="47"/>
    </location>
</feature>
<dbReference type="EMBL" id="JARSFG010000010">
    <property type="protein sequence ID" value="MEC1178227.1"/>
    <property type="molecule type" value="Genomic_DNA"/>
</dbReference>
<evidence type="ECO:0008006" key="4">
    <source>
        <dbReference type="Google" id="ProtNLM"/>
    </source>
</evidence>
<sequence>MSYTIFLLLFAIVLGILGGIFNLPFWLIIVAILGLSLIRIGYIFYIVRLSQNIETIHKFLEKNKAQPVYRHLLTVSSGSMLEQRKAIDTILEKNKSKVMQATYKMNRALLVKDYTLAMQEIQPIAEKPLGQYCIAMIYALQGEHQQAAQIALQQPWQHATVEAIIAYNEKSPQYEEKKQQAIKLARGIQRYMNLYFFKDLENMPSD</sequence>
<evidence type="ECO:0000313" key="3">
    <source>
        <dbReference type="Proteomes" id="UP001344888"/>
    </source>
</evidence>
<dbReference type="Proteomes" id="UP001344888">
    <property type="component" value="Unassembled WGS sequence"/>
</dbReference>
<dbReference type="RefSeq" id="WP_326122772.1">
    <property type="nucleotide sequence ID" value="NZ_JARSFG010000010.1"/>
</dbReference>
<proteinExistence type="predicted"/>